<proteinExistence type="predicted"/>
<dbReference type="InterPro" id="IPR010730">
    <property type="entry name" value="HET"/>
</dbReference>
<dbReference type="RefSeq" id="XP_033687349.1">
    <property type="nucleotide sequence ID" value="XM_033821195.1"/>
</dbReference>
<dbReference type="PANTHER" id="PTHR33112:SF10">
    <property type="entry name" value="TOL"/>
    <property type="match status" value="1"/>
</dbReference>
<dbReference type="PANTHER" id="PTHR33112">
    <property type="entry name" value="DOMAIN PROTEIN, PUTATIVE-RELATED"/>
    <property type="match status" value="1"/>
</dbReference>
<dbReference type="EMBL" id="ML987192">
    <property type="protein sequence ID" value="KAF2252345.1"/>
    <property type="molecule type" value="Genomic_DNA"/>
</dbReference>
<dbReference type="Pfam" id="PF06985">
    <property type="entry name" value="HET"/>
    <property type="match status" value="1"/>
</dbReference>
<dbReference type="OrthoDB" id="3712704at2759"/>
<reference evidence="2" key="1">
    <citation type="journal article" date="2020" name="Stud. Mycol.">
        <title>101 Dothideomycetes genomes: a test case for predicting lifestyles and emergence of pathogens.</title>
        <authorList>
            <person name="Haridas S."/>
            <person name="Albert R."/>
            <person name="Binder M."/>
            <person name="Bloem J."/>
            <person name="Labutti K."/>
            <person name="Salamov A."/>
            <person name="Andreopoulos B."/>
            <person name="Baker S."/>
            <person name="Barry K."/>
            <person name="Bills G."/>
            <person name="Bluhm B."/>
            <person name="Cannon C."/>
            <person name="Castanera R."/>
            <person name="Culley D."/>
            <person name="Daum C."/>
            <person name="Ezra D."/>
            <person name="Gonzalez J."/>
            <person name="Henrissat B."/>
            <person name="Kuo A."/>
            <person name="Liang C."/>
            <person name="Lipzen A."/>
            <person name="Lutzoni F."/>
            <person name="Magnuson J."/>
            <person name="Mondo S."/>
            <person name="Nolan M."/>
            <person name="Ohm R."/>
            <person name="Pangilinan J."/>
            <person name="Park H.-J."/>
            <person name="Ramirez L."/>
            <person name="Alfaro M."/>
            <person name="Sun H."/>
            <person name="Tritt A."/>
            <person name="Yoshinaga Y."/>
            <person name="Zwiers L.-H."/>
            <person name="Turgeon B."/>
            <person name="Goodwin S."/>
            <person name="Spatafora J."/>
            <person name="Crous P."/>
            <person name="Grigoriev I."/>
        </authorList>
    </citation>
    <scope>NUCLEOTIDE SEQUENCE</scope>
    <source>
        <strain evidence="2">CBS 122368</strain>
    </source>
</reference>
<dbReference type="GeneID" id="54574525"/>
<organism evidence="2 3">
    <name type="scientific">Trematosphaeria pertusa</name>
    <dbReference type="NCBI Taxonomy" id="390896"/>
    <lineage>
        <taxon>Eukaryota</taxon>
        <taxon>Fungi</taxon>
        <taxon>Dikarya</taxon>
        <taxon>Ascomycota</taxon>
        <taxon>Pezizomycotina</taxon>
        <taxon>Dothideomycetes</taxon>
        <taxon>Pleosporomycetidae</taxon>
        <taxon>Pleosporales</taxon>
        <taxon>Massarineae</taxon>
        <taxon>Trematosphaeriaceae</taxon>
        <taxon>Trematosphaeria</taxon>
    </lineage>
</organism>
<keyword evidence="3" id="KW-1185">Reference proteome</keyword>
<dbReference type="Proteomes" id="UP000800094">
    <property type="component" value="Unassembled WGS sequence"/>
</dbReference>
<name>A0A6A6IP92_9PLEO</name>
<evidence type="ECO:0000313" key="3">
    <source>
        <dbReference type="Proteomes" id="UP000800094"/>
    </source>
</evidence>
<gene>
    <name evidence="2" type="ORF">BU26DRAFT_255761</name>
</gene>
<dbReference type="AlphaFoldDB" id="A0A6A6IP92"/>
<evidence type="ECO:0000313" key="2">
    <source>
        <dbReference type="EMBL" id="KAF2252345.1"/>
    </source>
</evidence>
<feature type="domain" description="Heterokaryon incompatibility" evidence="1">
    <location>
        <begin position="199"/>
        <end position="356"/>
    </location>
</feature>
<accession>A0A6A6IP92</accession>
<sequence length="638" mass="71839">MPMAENAYVVIDRGELCQDCHQAFRRVRDNYRSCGILALQTSSKACSGCQLLLHLLVKKTGAFAETLIWLESRNPTRVELTVTVTQSRANGDRRRISVGSVLFDCRYGGSDCFPIHFALRNVDAGRGTSSGIWSPNRSSTSDSVRTITHWLAACDEGHPGCQRPSSQLPTRLIDVGLSYGPAEPRLILDSEKCPPGSLYAALSHCWGTRKMSLITTKASLTAFQDCIPWQLMPQTFREAITVCQQLHIPYLWIDSICIIQDDEGDWNHEAALMASVYANAYVTLAATASEDSAGGLFRERGGFITAQLQLPARSGLLDDYDQKEREVFFFPDSLPADVGLLPLQSLLFQRAWTLQECILSRRVVHFTTLQLVWQCWSEVRHEDSLFVRARDQSFLPISISSPADIRRSWGCWVNDYSRRKLSRDEDRMAALAGLTKFIQGLNQDEPLLGLWRNDLALGLLWERGVWDGPASRRRISAFPTWTWMSLPGPAQYPDFQLTTNEIELVQSQIRWAGEPLTSSLERAELVLRGKVLPGTLTTRGRASTESFASVYLEGTSRAPLYERVDLPDSRYDNDSVYYIPIGATSMHWFFIIALLVDSERNAYARIGRAYSPGDDDLSDYRVLWAHFAGMEPQNIILR</sequence>
<protein>
    <submittedName>
        <fullName evidence="2">HET-domain-containing protein</fullName>
    </submittedName>
</protein>
<evidence type="ECO:0000259" key="1">
    <source>
        <dbReference type="Pfam" id="PF06985"/>
    </source>
</evidence>